<dbReference type="InterPro" id="IPR006597">
    <property type="entry name" value="Sel1-like"/>
</dbReference>
<dbReference type="PROSITE" id="PS50005">
    <property type="entry name" value="TPR"/>
    <property type="match status" value="1"/>
</dbReference>
<dbReference type="Gene3D" id="1.25.40.10">
    <property type="entry name" value="Tetratricopeptide repeat domain"/>
    <property type="match status" value="3"/>
</dbReference>
<name>A0A369Z2M6_HAEPA</name>
<dbReference type="PANTHER" id="PTHR45011:SF1">
    <property type="entry name" value="DAP3-BINDING CELL DEATH ENHANCER 1"/>
    <property type="match status" value="1"/>
</dbReference>
<comment type="caution">
    <text evidence="2">The sequence shown here is derived from an EMBL/GenBank/DDBJ whole genome shotgun (WGS) entry which is preliminary data.</text>
</comment>
<gene>
    <name evidence="2" type="ORF">DPV87_04400</name>
</gene>
<dbReference type="InterPro" id="IPR011990">
    <property type="entry name" value="TPR-like_helical_dom_sf"/>
</dbReference>
<dbReference type="InterPro" id="IPR019734">
    <property type="entry name" value="TPR_rpt"/>
</dbReference>
<dbReference type="SUPFAM" id="SSF81901">
    <property type="entry name" value="HCP-like"/>
    <property type="match status" value="3"/>
</dbReference>
<dbReference type="RefSeq" id="WP_111315249.1">
    <property type="nucleotide sequence ID" value="NZ_QEPW01000006.1"/>
</dbReference>
<evidence type="ECO:0000256" key="1">
    <source>
        <dbReference type="PROSITE-ProRule" id="PRU00339"/>
    </source>
</evidence>
<dbReference type="InterPro" id="IPR052748">
    <property type="entry name" value="ISR_Activator"/>
</dbReference>
<keyword evidence="1" id="KW-0802">TPR repeat</keyword>
<reference evidence="2 3" key="1">
    <citation type="submission" date="2018-05" db="EMBL/GenBank/DDBJ databases">
        <title>Draft Genome Sequences for a Diverse set of 7 Haemophilus Species.</title>
        <authorList>
            <person name="Nichols M."/>
            <person name="Topaz N."/>
            <person name="Wang X."/>
            <person name="Wang X."/>
            <person name="Boxrud D."/>
        </authorList>
    </citation>
    <scope>NUCLEOTIDE SEQUENCE [LARGE SCALE GENOMIC DNA]</scope>
    <source>
        <strain evidence="2 3">C2008001710</strain>
    </source>
</reference>
<feature type="repeat" description="TPR" evidence="1">
    <location>
        <begin position="277"/>
        <end position="310"/>
    </location>
</feature>
<evidence type="ECO:0000313" key="3">
    <source>
        <dbReference type="Proteomes" id="UP000253910"/>
    </source>
</evidence>
<dbReference type="Pfam" id="PF08238">
    <property type="entry name" value="Sel1"/>
    <property type="match status" value="5"/>
</dbReference>
<dbReference type="EMBL" id="QEPW01000006">
    <property type="protein sequence ID" value="RDE92618.1"/>
    <property type="molecule type" value="Genomic_DNA"/>
</dbReference>
<organism evidence="2 3">
    <name type="scientific">Haemophilus parainfluenzae</name>
    <dbReference type="NCBI Taxonomy" id="729"/>
    <lineage>
        <taxon>Bacteria</taxon>
        <taxon>Pseudomonadati</taxon>
        <taxon>Pseudomonadota</taxon>
        <taxon>Gammaproteobacteria</taxon>
        <taxon>Pasteurellales</taxon>
        <taxon>Pasteurellaceae</taxon>
        <taxon>Haemophilus</taxon>
    </lineage>
</organism>
<dbReference type="PANTHER" id="PTHR45011">
    <property type="entry name" value="DAP3-BINDING CELL DEATH ENHANCER 1"/>
    <property type="match status" value="1"/>
</dbReference>
<dbReference type="SMART" id="SM00671">
    <property type="entry name" value="SEL1"/>
    <property type="match status" value="7"/>
</dbReference>
<accession>A0A369Z2M6</accession>
<dbReference type="SMART" id="SM00028">
    <property type="entry name" value="TPR"/>
    <property type="match status" value="3"/>
</dbReference>
<protein>
    <submittedName>
        <fullName evidence="2">Sel1 repeat family protein</fullName>
    </submittedName>
</protein>
<sequence length="403" mass="46003">MTNFVALIAATVLNLQTYLIPVKSNEALTNLVMIEQIPMTQAQRAEKAKTFYEEGYDYFYGISYPVNRTLAVKYFQEAEKLKNADALFFLSIHQQNNGNLKEAAQAAKRSLELGNEAAKIILGKIQKDEKLRKEGNTLELGNEVTKITVGETQEYETLMKEGFNALKKKVDSGDMHYSDSLGYAYEFGIGTPFSIKEAMKYYEMAAKQNNTMGMTNLANLYLRENKFKKAKPLLVKAAEKEYGYAQYLLAMNFFDLYSENNKEALFWLERAASNDEPHALYQLGLYYAEKADLAKSIQYYQRAAELNYGDALLELYYIYGEGIGVEQDDDKALFFLKKVAELGSQEAIEELAAMALSGQGNMDAKEVEYWIKKAGYTEEMLKELDKLQEKSLEMFEKMQKENQ</sequence>
<dbReference type="Proteomes" id="UP000253910">
    <property type="component" value="Unassembled WGS sequence"/>
</dbReference>
<dbReference type="AlphaFoldDB" id="A0A369Z2M6"/>
<evidence type="ECO:0000313" key="2">
    <source>
        <dbReference type="EMBL" id="RDE92618.1"/>
    </source>
</evidence>
<proteinExistence type="predicted"/>